<proteinExistence type="predicted"/>
<dbReference type="Proteomes" id="UP000268014">
    <property type="component" value="Unassembled WGS sequence"/>
</dbReference>
<organism evidence="4">
    <name type="scientific">Haemonchus placei</name>
    <name type="common">Barber's pole worm</name>
    <dbReference type="NCBI Taxonomy" id="6290"/>
    <lineage>
        <taxon>Eukaryota</taxon>
        <taxon>Metazoa</taxon>
        <taxon>Ecdysozoa</taxon>
        <taxon>Nematoda</taxon>
        <taxon>Chromadorea</taxon>
        <taxon>Rhabditida</taxon>
        <taxon>Rhabditina</taxon>
        <taxon>Rhabditomorpha</taxon>
        <taxon>Strongyloidea</taxon>
        <taxon>Trichostrongylidae</taxon>
        <taxon>Haemonchus</taxon>
    </lineage>
</organism>
<keyword evidence="1" id="KW-0812">Transmembrane</keyword>
<dbReference type="EMBL" id="UZAF01017561">
    <property type="protein sequence ID" value="VDO42804.1"/>
    <property type="molecule type" value="Genomic_DNA"/>
</dbReference>
<keyword evidence="1" id="KW-1133">Transmembrane helix</keyword>
<gene>
    <name evidence="2" type="ORF">HPLM_LOCUS11404</name>
</gene>
<keyword evidence="1" id="KW-0472">Membrane</keyword>
<evidence type="ECO:0000313" key="2">
    <source>
        <dbReference type="EMBL" id="VDO42804.1"/>
    </source>
</evidence>
<accession>A0A0N4WK35</accession>
<evidence type="ECO:0000313" key="3">
    <source>
        <dbReference type="Proteomes" id="UP000268014"/>
    </source>
</evidence>
<reference evidence="2 3" key="2">
    <citation type="submission" date="2018-11" db="EMBL/GenBank/DDBJ databases">
        <authorList>
            <consortium name="Pathogen Informatics"/>
        </authorList>
    </citation>
    <scope>NUCLEOTIDE SEQUENCE [LARGE SCALE GENOMIC DNA]</scope>
    <source>
        <strain evidence="2 3">MHpl1</strain>
    </source>
</reference>
<evidence type="ECO:0000313" key="4">
    <source>
        <dbReference type="WBParaSite" id="HPLM_0001141201-mRNA-1"/>
    </source>
</evidence>
<reference evidence="4" key="1">
    <citation type="submission" date="2017-02" db="UniProtKB">
        <authorList>
            <consortium name="WormBaseParasite"/>
        </authorList>
    </citation>
    <scope>IDENTIFICATION</scope>
</reference>
<dbReference type="WBParaSite" id="HPLM_0001141201-mRNA-1">
    <property type="protein sequence ID" value="HPLM_0001141201-mRNA-1"/>
    <property type="gene ID" value="HPLM_0001141201"/>
</dbReference>
<protein>
    <submittedName>
        <fullName evidence="4">ABC transporter permease</fullName>
    </submittedName>
</protein>
<keyword evidence="3" id="KW-1185">Reference proteome</keyword>
<sequence>MWDAVSAFIARVVSRFPGTSITGSLVVCLILAAGLHNVRFEQDIRKSFSPDDSVSGKVADCFKDPERCSPDPGLRSASHVIPPLLGDSDSYYVHSVLNLRKTPAETGE</sequence>
<dbReference type="AlphaFoldDB" id="A0A0N4WK35"/>
<evidence type="ECO:0000256" key="1">
    <source>
        <dbReference type="SAM" id="Phobius"/>
    </source>
</evidence>
<name>A0A0N4WK35_HAEPC</name>
<feature type="transmembrane region" description="Helical" evidence="1">
    <location>
        <begin position="20"/>
        <end position="38"/>
    </location>
</feature>